<keyword evidence="5" id="KW-1185">Reference proteome</keyword>
<dbReference type="Pfam" id="PF00571">
    <property type="entry name" value="CBS"/>
    <property type="match status" value="2"/>
</dbReference>
<dbReference type="InterPro" id="IPR006669">
    <property type="entry name" value="MgtE_transporter"/>
</dbReference>
<dbReference type="PROSITE" id="PS51371">
    <property type="entry name" value="CBS"/>
    <property type="match status" value="2"/>
</dbReference>
<dbReference type="Pfam" id="PF05239">
    <property type="entry name" value="PRC"/>
    <property type="match status" value="1"/>
</dbReference>
<name>A0A1I2KC72_9CLOT</name>
<dbReference type="GO" id="GO:0015095">
    <property type="term" value="F:magnesium ion transmembrane transporter activity"/>
    <property type="evidence" value="ECO:0007669"/>
    <property type="project" value="InterPro"/>
</dbReference>
<accession>A0A1I2KC72</accession>
<dbReference type="SUPFAM" id="SSF158791">
    <property type="entry name" value="MgtE N-terminal domain-like"/>
    <property type="match status" value="1"/>
</dbReference>
<dbReference type="OrthoDB" id="9790355at2"/>
<dbReference type="EMBL" id="FOOE01000005">
    <property type="protein sequence ID" value="SFF64655.1"/>
    <property type="molecule type" value="Genomic_DNA"/>
</dbReference>
<dbReference type="GeneID" id="90543961"/>
<dbReference type="InterPro" id="IPR006668">
    <property type="entry name" value="Mg_transptr_MgtE_intracell_dom"/>
</dbReference>
<sequence>MKKLNVVYFSSILNKKVYDEFDDCIGKLKDIYVTTEDGYPRAIGYKIKRGSETFNHEFKNIEFLELDNGNVKIQVKGGREILPRTYSYLLSKHLIGKEIVDINGKKVIKVNDLRLAFVGGELKVVAVDQGPLALGRKLGFESFMKFLYKIVGKREFESMIMWEDVESLEMIDNNLKLQIPFQKLSKLHPADLADILEEMDAKYRTKIFESLDENLAAETLEEIEPKVQADIIQALSESKTSEVLLNMSNDEIADLIDEVDEETKEKILTHLEEEDSREIKELMAYKDETVGSLMSKEFISFNIDVTVAETIDILREMEPDEEMMYYIFIVDDEEKLQGFVTLKDLIMNKSDAKLADIMEKDITTIKVDDDIEDTIEISTKYDLLSIPVVDKSDKLCGVVILHDIVDEFLVPMWHKKFKRVG</sequence>
<reference evidence="3 6" key="2">
    <citation type="submission" date="2018-03" db="EMBL/GenBank/DDBJ databases">
        <title>The uncultured portion of the human microbiome is neutrally assembled.</title>
        <authorList>
            <person name="Jeraldo P."/>
            <person name="Boardman L."/>
            <person name="White B.A."/>
            <person name="Nelson H."/>
            <person name="Goldenfeld N."/>
            <person name="Chia N."/>
        </authorList>
    </citation>
    <scope>NUCLEOTIDE SEQUENCE [LARGE SCALE GENOMIC DNA]</scope>
    <source>
        <strain evidence="3">CIM:MAG 903</strain>
    </source>
</reference>
<dbReference type="Proteomes" id="UP000182135">
    <property type="component" value="Unassembled WGS sequence"/>
</dbReference>
<dbReference type="Gene3D" id="1.25.60.10">
    <property type="entry name" value="MgtE N-terminal domain-like"/>
    <property type="match status" value="1"/>
</dbReference>
<dbReference type="STRING" id="1529.SAMN04487885_10580"/>
<dbReference type="AlphaFoldDB" id="A0A1I2KC72"/>
<evidence type="ECO:0000259" key="2">
    <source>
        <dbReference type="PROSITE" id="PS51371"/>
    </source>
</evidence>
<protein>
    <submittedName>
        <fullName evidence="3">CBS domain-containing protein</fullName>
    </submittedName>
    <submittedName>
        <fullName evidence="4">PRC-barrel domain-containing protein</fullName>
    </submittedName>
</protein>
<dbReference type="PANTHER" id="PTHR43773:SF1">
    <property type="entry name" value="MAGNESIUM TRANSPORTER MGTE"/>
    <property type="match status" value="1"/>
</dbReference>
<evidence type="ECO:0000313" key="6">
    <source>
        <dbReference type="Proteomes" id="UP000246114"/>
    </source>
</evidence>
<dbReference type="Proteomes" id="UP000246114">
    <property type="component" value="Unassembled WGS sequence"/>
</dbReference>
<dbReference type="RefSeq" id="WP_027637315.1">
    <property type="nucleotide sequence ID" value="NZ_BAAACD010000045.1"/>
</dbReference>
<dbReference type="Gene3D" id="3.10.580.10">
    <property type="entry name" value="CBS-domain"/>
    <property type="match status" value="1"/>
</dbReference>
<dbReference type="SMART" id="SM00116">
    <property type="entry name" value="CBS"/>
    <property type="match status" value="2"/>
</dbReference>
<dbReference type="InterPro" id="IPR027275">
    <property type="entry name" value="PRC-brl_dom"/>
</dbReference>
<evidence type="ECO:0000256" key="1">
    <source>
        <dbReference type="PROSITE-ProRule" id="PRU00703"/>
    </source>
</evidence>
<gene>
    <name evidence="3" type="ORF">DBY38_02665</name>
    <name evidence="4" type="ORF">SAMN04487885_10580</name>
</gene>
<dbReference type="InterPro" id="IPR038076">
    <property type="entry name" value="MgtE_N_sf"/>
</dbReference>
<feature type="domain" description="CBS" evidence="2">
    <location>
        <begin position="294"/>
        <end position="357"/>
    </location>
</feature>
<dbReference type="SUPFAM" id="SSF54631">
    <property type="entry name" value="CBS-domain pair"/>
    <property type="match status" value="1"/>
</dbReference>
<proteinExistence type="predicted"/>
<evidence type="ECO:0000313" key="4">
    <source>
        <dbReference type="EMBL" id="SFF64655.1"/>
    </source>
</evidence>
<dbReference type="SMART" id="SM00924">
    <property type="entry name" value="MgtE_N"/>
    <property type="match status" value="1"/>
</dbReference>
<dbReference type="PANTHER" id="PTHR43773">
    <property type="entry name" value="MAGNESIUM TRANSPORTER MGTE"/>
    <property type="match status" value="1"/>
</dbReference>
<dbReference type="Pfam" id="PF03448">
    <property type="entry name" value="MgtE_N"/>
    <property type="match status" value="1"/>
</dbReference>
<dbReference type="GO" id="GO:0016020">
    <property type="term" value="C:membrane"/>
    <property type="evidence" value="ECO:0007669"/>
    <property type="project" value="InterPro"/>
</dbReference>
<dbReference type="InterPro" id="IPR000644">
    <property type="entry name" value="CBS_dom"/>
</dbReference>
<dbReference type="CDD" id="cd04606">
    <property type="entry name" value="CBS_pair_Mg_transporter"/>
    <property type="match status" value="1"/>
</dbReference>
<evidence type="ECO:0000313" key="3">
    <source>
        <dbReference type="EMBL" id="PWL55025.1"/>
    </source>
</evidence>
<dbReference type="eggNOG" id="COG2239">
    <property type="taxonomic scope" value="Bacteria"/>
</dbReference>
<feature type="domain" description="CBS" evidence="2">
    <location>
        <begin position="358"/>
        <end position="416"/>
    </location>
</feature>
<organism evidence="4 5">
    <name type="scientific">Clostridium cadaveris</name>
    <dbReference type="NCBI Taxonomy" id="1529"/>
    <lineage>
        <taxon>Bacteria</taxon>
        <taxon>Bacillati</taxon>
        <taxon>Bacillota</taxon>
        <taxon>Clostridia</taxon>
        <taxon>Eubacteriales</taxon>
        <taxon>Clostridiaceae</taxon>
        <taxon>Clostridium</taxon>
    </lineage>
</organism>
<keyword evidence="1" id="KW-0129">CBS domain</keyword>
<reference evidence="4 5" key="1">
    <citation type="submission" date="2016-10" db="EMBL/GenBank/DDBJ databases">
        <authorList>
            <person name="de Groot N.N."/>
        </authorList>
    </citation>
    <scope>NUCLEOTIDE SEQUENCE [LARGE SCALE GENOMIC DNA]</scope>
    <source>
        <strain evidence="4 5">NLAE-zl-G419</strain>
    </source>
</reference>
<dbReference type="InterPro" id="IPR046342">
    <property type="entry name" value="CBS_dom_sf"/>
</dbReference>
<evidence type="ECO:0000313" key="5">
    <source>
        <dbReference type="Proteomes" id="UP000182135"/>
    </source>
</evidence>
<dbReference type="EMBL" id="QAMZ01000014">
    <property type="protein sequence ID" value="PWL55025.1"/>
    <property type="molecule type" value="Genomic_DNA"/>
</dbReference>